<evidence type="ECO:0008006" key="4">
    <source>
        <dbReference type="Google" id="ProtNLM"/>
    </source>
</evidence>
<accession>A0ABD3IGZ5</accession>
<evidence type="ECO:0000313" key="2">
    <source>
        <dbReference type="EMBL" id="KAL3714205.1"/>
    </source>
</evidence>
<protein>
    <recommendedName>
        <fullName evidence="4">C2 domain-containing protein</fullName>
    </recommendedName>
</protein>
<organism evidence="2 3">
    <name type="scientific">Eucalyptus globulus</name>
    <name type="common">Tasmanian blue gum</name>
    <dbReference type="NCBI Taxonomy" id="34317"/>
    <lineage>
        <taxon>Eukaryota</taxon>
        <taxon>Viridiplantae</taxon>
        <taxon>Streptophyta</taxon>
        <taxon>Embryophyta</taxon>
        <taxon>Tracheophyta</taxon>
        <taxon>Spermatophyta</taxon>
        <taxon>Magnoliopsida</taxon>
        <taxon>eudicotyledons</taxon>
        <taxon>Gunneridae</taxon>
        <taxon>Pentapetalae</taxon>
        <taxon>rosids</taxon>
        <taxon>malvids</taxon>
        <taxon>Myrtales</taxon>
        <taxon>Myrtaceae</taxon>
        <taxon>Myrtoideae</taxon>
        <taxon>Eucalypteae</taxon>
        <taxon>Eucalyptus</taxon>
    </lineage>
</organism>
<dbReference type="SUPFAM" id="SSF49562">
    <property type="entry name" value="C2 domain (Calcium/lipid-binding domain, CaLB)"/>
    <property type="match status" value="1"/>
</dbReference>
<name>A0ABD3IGZ5_EUCGL</name>
<proteinExistence type="predicted"/>
<dbReference type="AlphaFoldDB" id="A0ABD3IGZ5"/>
<dbReference type="Gene3D" id="2.60.40.150">
    <property type="entry name" value="C2 domain"/>
    <property type="match status" value="1"/>
</dbReference>
<evidence type="ECO:0000313" key="3">
    <source>
        <dbReference type="Proteomes" id="UP001634007"/>
    </source>
</evidence>
<keyword evidence="3" id="KW-1185">Reference proteome</keyword>
<dbReference type="InterPro" id="IPR035892">
    <property type="entry name" value="C2_domain_sf"/>
</dbReference>
<reference evidence="2 3" key="1">
    <citation type="submission" date="2024-11" db="EMBL/GenBank/DDBJ databases">
        <title>Chromosome-level genome assembly of Eucalyptus globulus Labill. provides insights into its genome evolution.</title>
        <authorList>
            <person name="Li X."/>
        </authorList>
    </citation>
    <scope>NUCLEOTIDE SEQUENCE [LARGE SCALE GENOMIC DNA]</scope>
    <source>
        <strain evidence="2">CL2024</strain>
        <tissue evidence="2">Fresh tender leaves</tissue>
    </source>
</reference>
<comment type="caution">
    <text evidence="2">The sequence shown here is derived from an EMBL/GenBank/DDBJ whole genome shotgun (WGS) entry which is preliminary data.</text>
</comment>
<dbReference type="PANTHER" id="PTHR32246:SF20">
    <property type="entry name" value="CALCIUM-DEPENDENT LIPID-BINDING (CALB DOMAIN) FAMILY PROTEIN"/>
    <property type="match status" value="1"/>
</dbReference>
<evidence type="ECO:0000256" key="1">
    <source>
        <dbReference type="SAM" id="MobiDB-lite"/>
    </source>
</evidence>
<feature type="compositionally biased region" description="Acidic residues" evidence="1">
    <location>
        <begin position="218"/>
        <end position="275"/>
    </location>
</feature>
<dbReference type="PANTHER" id="PTHR32246">
    <property type="entry name" value="INGRESSION PROTEIN FIC1"/>
    <property type="match status" value="1"/>
</dbReference>
<feature type="region of interest" description="Disordered" evidence="1">
    <location>
        <begin position="182"/>
        <end position="300"/>
    </location>
</feature>
<dbReference type="Proteomes" id="UP001634007">
    <property type="component" value="Unassembled WGS sequence"/>
</dbReference>
<gene>
    <name evidence="2" type="ORF">ACJRO7_006188</name>
</gene>
<feature type="compositionally biased region" description="Acidic residues" evidence="1">
    <location>
        <begin position="284"/>
        <end position="300"/>
    </location>
</feature>
<sequence>MASSFYVLDTKLIEANWLKNVNRGGEKLLPYAVLWIDSSCQCFSLADPQNDSSPTWNQTFQPLFLSQGTAVEDALLHVQLRQAGSELLIGSVQLRLRDVLEDDIGGGRANRRTLLLSPQGTVDIELAVREMHYCAPPTVTVVPPAPPPSSGQEGGRYPRSVPGAATAAAGVAAVDMTAGLVNNSNVSSPSDDDESEANECPHEISEDGDSEGAPRETSDDEDGAGDGAGDGDEDGAGDGDGDGAGDGDEDGAGDGDGDGAGDGAGDGDGDGEAMEIDGAGDGAGDGDGDGDGEAMEIDLA</sequence>
<dbReference type="EMBL" id="JBJKBG010000011">
    <property type="protein sequence ID" value="KAL3714205.1"/>
    <property type="molecule type" value="Genomic_DNA"/>
</dbReference>
<feature type="region of interest" description="Disordered" evidence="1">
    <location>
        <begin position="138"/>
        <end position="162"/>
    </location>
</feature>